<accession>A0ABD2Z0M2</accession>
<name>A0ABD2Z0M2_9GENT</name>
<proteinExistence type="predicted"/>
<dbReference type="EMBL" id="JBJUIK010000011">
    <property type="protein sequence ID" value="KAL3511905.1"/>
    <property type="molecule type" value="Genomic_DNA"/>
</dbReference>
<protein>
    <submittedName>
        <fullName evidence="1">Uncharacterized protein</fullName>
    </submittedName>
</protein>
<evidence type="ECO:0000313" key="1">
    <source>
        <dbReference type="EMBL" id="KAL3511905.1"/>
    </source>
</evidence>
<comment type="caution">
    <text evidence="1">The sequence shown here is derived from an EMBL/GenBank/DDBJ whole genome shotgun (WGS) entry which is preliminary data.</text>
</comment>
<gene>
    <name evidence="1" type="ORF">ACH5RR_024622</name>
</gene>
<dbReference type="AlphaFoldDB" id="A0ABD2Z0M2"/>
<sequence>MLRCDKTVKNWRPKAIESMFKLITILCNPKMRDALETIRLLVQNTEEIGGVISYYALKGKAIELSVLLMVAQERVMGPFTVQYEDGSEAPVILGQFIRGELAGLVDLEFYLMGRKKREYKQMNKLCLERKSAMISLLPLLSVFETAGVAI</sequence>
<keyword evidence="2" id="KW-1185">Reference proteome</keyword>
<organism evidence="1 2">
    <name type="scientific">Cinchona calisaya</name>
    <dbReference type="NCBI Taxonomy" id="153742"/>
    <lineage>
        <taxon>Eukaryota</taxon>
        <taxon>Viridiplantae</taxon>
        <taxon>Streptophyta</taxon>
        <taxon>Embryophyta</taxon>
        <taxon>Tracheophyta</taxon>
        <taxon>Spermatophyta</taxon>
        <taxon>Magnoliopsida</taxon>
        <taxon>eudicotyledons</taxon>
        <taxon>Gunneridae</taxon>
        <taxon>Pentapetalae</taxon>
        <taxon>asterids</taxon>
        <taxon>lamiids</taxon>
        <taxon>Gentianales</taxon>
        <taxon>Rubiaceae</taxon>
        <taxon>Cinchonoideae</taxon>
        <taxon>Cinchoneae</taxon>
        <taxon>Cinchona</taxon>
    </lineage>
</organism>
<reference evidence="1 2" key="1">
    <citation type="submission" date="2024-11" db="EMBL/GenBank/DDBJ databases">
        <title>A near-complete genome assembly of Cinchona calisaya.</title>
        <authorList>
            <person name="Lian D.C."/>
            <person name="Zhao X.W."/>
            <person name="Wei L."/>
        </authorList>
    </citation>
    <scope>NUCLEOTIDE SEQUENCE [LARGE SCALE GENOMIC DNA]</scope>
    <source>
        <tissue evidence="1">Nenye</tissue>
    </source>
</reference>
<evidence type="ECO:0000313" key="2">
    <source>
        <dbReference type="Proteomes" id="UP001630127"/>
    </source>
</evidence>
<dbReference type="Proteomes" id="UP001630127">
    <property type="component" value="Unassembled WGS sequence"/>
</dbReference>